<accession>A0AAV7GWD1</accession>
<proteinExistence type="inferred from homology"/>
<evidence type="ECO:0000313" key="4">
    <source>
        <dbReference type="Proteomes" id="UP000775213"/>
    </source>
</evidence>
<dbReference type="InterPro" id="IPR032458">
    <property type="entry name" value="Histone_H2A_CS"/>
</dbReference>
<feature type="region of interest" description="Disordered" evidence="2">
    <location>
        <begin position="1"/>
        <end position="20"/>
    </location>
</feature>
<feature type="compositionally biased region" description="Basic and acidic residues" evidence="2">
    <location>
        <begin position="1"/>
        <end position="17"/>
    </location>
</feature>
<dbReference type="GO" id="GO:0046982">
    <property type="term" value="F:protein heterodimerization activity"/>
    <property type="evidence" value="ECO:0007669"/>
    <property type="project" value="InterPro"/>
</dbReference>
<keyword evidence="4" id="KW-1185">Reference proteome</keyword>
<dbReference type="SUPFAM" id="SSF47113">
    <property type="entry name" value="Histone-fold"/>
    <property type="match status" value="1"/>
</dbReference>
<dbReference type="EMBL" id="JAGFBR010000010">
    <property type="protein sequence ID" value="KAH0460341.1"/>
    <property type="molecule type" value="Genomic_DNA"/>
</dbReference>
<dbReference type="InterPro" id="IPR009072">
    <property type="entry name" value="Histone-fold"/>
</dbReference>
<comment type="similarity">
    <text evidence="1">Belongs to the histone H2A family.</text>
</comment>
<gene>
    <name evidence="3" type="ORF">IEQ34_011004</name>
</gene>
<protein>
    <submittedName>
        <fullName evidence="3">Uncharacterized protein</fullName>
    </submittedName>
</protein>
<evidence type="ECO:0000256" key="1">
    <source>
        <dbReference type="ARBA" id="ARBA00010691"/>
    </source>
</evidence>
<dbReference type="PROSITE" id="PS00046">
    <property type="entry name" value="HISTONE_H2A"/>
    <property type="match status" value="1"/>
</dbReference>
<organism evidence="3 4">
    <name type="scientific">Dendrobium chrysotoxum</name>
    <name type="common">Orchid</name>
    <dbReference type="NCBI Taxonomy" id="161865"/>
    <lineage>
        <taxon>Eukaryota</taxon>
        <taxon>Viridiplantae</taxon>
        <taxon>Streptophyta</taxon>
        <taxon>Embryophyta</taxon>
        <taxon>Tracheophyta</taxon>
        <taxon>Spermatophyta</taxon>
        <taxon>Magnoliopsida</taxon>
        <taxon>Liliopsida</taxon>
        <taxon>Asparagales</taxon>
        <taxon>Orchidaceae</taxon>
        <taxon>Epidendroideae</taxon>
        <taxon>Malaxideae</taxon>
        <taxon>Dendrobiinae</taxon>
        <taxon>Dendrobium</taxon>
    </lineage>
</organism>
<evidence type="ECO:0000256" key="2">
    <source>
        <dbReference type="SAM" id="MobiDB-lite"/>
    </source>
</evidence>
<dbReference type="Proteomes" id="UP000775213">
    <property type="component" value="Unassembled WGS sequence"/>
</dbReference>
<dbReference type="AlphaFoldDB" id="A0AAV7GWD1"/>
<reference evidence="3 4" key="1">
    <citation type="journal article" date="2021" name="Hortic Res">
        <title>Chromosome-scale assembly of the Dendrobium chrysotoxum genome enhances the understanding of orchid evolution.</title>
        <authorList>
            <person name="Zhang Y."/>
            <person name="Zhang G.Q."/>
            <person name="Zhang D."/>
            <person name="Liu X.D."/>
            <person name="Xu X.Y."/>
            <person name="Sun W.H."/>
            <person name="Yu X."/>
            <person name="Zhu X."/>
            <person name="Wang Z.W."/>
            <person name="Zhao X."/>
            <person name="Zhong W.Y."/>
            <person name="Chen H."/>
            <person name="Yin W.L."/>
            <person name="Huang T."/>
            <person name="Niu S.C."/>
            <person name="Liu Z.J."/>
        </authorList>
    </citation>
    <scope>NUCLEOTIDE SEQUENCE [LARGE SCALE GENOMIC DNA]</scope>
    <source>
        <strain evidence="3">Lindl</strain>
    </source>
</reference>
<name>A0AAV7GWD1_DENCH</name>
<evidence type="ECO:0000313" key="3">
    <source>
        <dbReference type="EMBL" id="KAH0460341.1"/>
    </source>
</evidence>
<comment type="caution">
    <text evidence="3">The sequence shown here is derived from an EMBL/GenBank/DDBJ whole genome shotgun (WGS) entry which is preliminary data.</text>
</comment>
<sequence length="73" mass="8284">MAGEEIELRPRKSEKSRSTRAGLTFPVGRIAKLLKDGKYSNRIPINSSNELREGFACTHKHSSQEGLKQRQRC</sequence>
<dbReference type="Gene3D" id="1.10.20.10">
    <property type="entry name" value="Histone, subunit A"/>
    <property type="match status" value="1"/>
</dbReference>